<sequence>MSVPSAPPVARAPSWPRVLLLLLCALLLLATAALALLSLGLFSSLASNGPLWLRSLGVVAATLTTSAGLGGLSGIAQAFTLMLLTSLVAALAAFVKPR</sequence>
<dbReference type="RefSeq" id="WP_062158182.1">
    <property type="nucleotide sequence ID" value="NZ_CP013910.1"/>
</dbReference>
<reference evidence="2 3" key="1">
    <citation type="submission" date="2015-12" db="EMBL/GenBank/DDBJ databases">
        <authorList>
            <person name="Kim M.K."/>
            <person name="Srinivasan S."/>
            <person name="Lee J.-J."/>
            <person name="Kim K."/>
        </authorList>
    </citation>
    <scope>NUCLEOTIDE SEQUENCE [LARGE SCALE GENOMIC DNA]</scope>
    <source>
        <strain evidence="2 3">BM2</strain>
    </source>
</reference>
<organism evidence="2 3">
    <name type="scientific">Deinococcus actinosclerus</name>
    <dbReference type="NCBI Taxonomy" id="1768108"/>
    <lineage>
        <taxon>Bacteria</taxon>
        <taxon>Thermotogati</taxon>
        <taxon>Deinococcota</taxon>
        <taxon>Deinococci</taxon>
        <taxon>Deinococcales</taxon>
        <taxon>Deinococcaceae</taxon>
        <taxon>Deinococcus</taxon>
    </lineage>
</organism>
<evidence type="ECO:0000313" key="3">
    <source>
        <dbReference type="Proteomes" id="UP000060071"/>
    </source>
</evidence>
<accession>A0ABN4K420</accession>
<feature type="transmembrane region" description="Helical" evidence="1">
    <location>
        <begin position="70"/>
        <end position="95"/>
    </location>
</feature>
<name>A0ABN4K420_9DEIO</name>
<keyword evidence="1" id="KW-0812">Transmembrane</keyword>
<proteinExistence type="predicted"/>
<evidence type="ECO:0000313" key="2">
    <source>
        <dbReference type="EMBL" id="ALW88864.1"/>
    </source>
</evidence>
<protein>
    <recommendedName>
        <fullName evidence="4">ABC transporter permease</fullName>
    </recommendedName>
</protein>
<evidence type="ECO:0008006" key="4">
    <source>
        <dbReference type="Google" id="ProtNLM"/>
    </source>
</evidence>
<keyword evidence="1" id="KW-0472">Membrane</keyword>
<keyword evidence="3" id="KW-1185">Reference proteome</keyword>
<gene>
    <name evidence="2" type="ORF">AUC44_08125</name>
</gene>
<dbReference type="Proteomes" id="UP000060071">
    <property type="component" value="Chromosome"/>
</dbReference>
<dbReference type="EMBL" id="CP013910">
    <property type="protein sequence ID" value="ALW88864.1"/>
    <property type="molecule type" value="Genomic_DNA"/>
</dbReference>
<evidence type="ECO:0000256" key="1">
    <source>
        <dbReference type="SAM" id="Phobius"/>
    </source>
</evidence>
<keyword evidence="1" id="KW-1133">Transmembrane helix</keyword>